<sequence>MTSWLLLGYIVIGGLLVLVIRCQRTTIQGKLIMYKLSIILWTNSARPGFIVR</sequence>
<accession>A0A8S5SPS8</accession>
<keyword evidence="1" id="KW-0812">Transmembrane</keyword>
<protein>
    <submittedName>
        <fullName evidence="2">Uncharacterized protein</fullName>
    </submittedName>
</protein>
<organism evidence="2">
    <name type="scientific">Caudovirales sp. ctGAB12</name>
    <dbReference type="NCBI Taxonomy" id="2827632"/>
    <lineage>
        <taxon>Viruses</taxon>
        <taxon>Duplodnaviria</taxon>
        <taxon>Heunggongvirae</taxon>
        <taxon>Uroviricota</taxon>
        <taxon>Caudoviricetes</taxon>
    </lineage>
</organism>
<name>A0A8S5SPS8_9CAUD</name>
<dbReference type="EMBL" id="BK032644">
    <property type="protein sequence ID" value="DAF52936.1"/>
    <property type="molecule type" value="Genomic_DNA"/>
</dbReference>
<keyword evidence="1" id="KW-0472">Membrane</keyword>
<feature type="transmembrane region" description="Helical" evidence="1">
    <location>
        <begin position="6"/>
        <end position="23"/>
    </location>
</feature>
<keyword evidence="1" id="KW-1133">Transmembrane helix</keyword>
<evidence type="ECO:0000256" key="1">
    <source>
        <dbReference type="SAM" id="Phobius"/>
    </source>
</evidence>
<evidence type="ECO:0000313" key="2">
    <source>
        <dbReference type="EMBL" id="DAF52936.1"/>
    </source>
</evidence>
<reference evidence="2" key="1">
    <citation type="journal article" date="2021" name="Proc. Natl. Acad. Sci. U.S.A.">
        <title>A Catalog of Tens of Thousands of Viruses from Human Metagenomes Reveals Hidden Associations with Chronic Diseases.</title>
        <authorList>
            <person name="Tisza M.J."/>
            <person name="Buck C.B."/>
        </authorList>
    </citation>
    <scope>NUCLEOTIDE SEQUENCE</scope>
    <source>
        <strain evidence="2">CtGAB12</strain>
    </source>
</reference>
<proteinExistence type="predicted"/>